<protein>
    <recommendedName>
        <fullName evidence="7">AlgX/AlgJ SGNH hydrolase-like domain-containing protein</fullName>
    </recommendedName>
</protein>
<dbReference type="GO" id="GO:0042121">
    <property type="term" value="P:alginic acid biosynthetic process"/>
    <property type="evidence" value="ECO:0007669"/>
    <property type="project" value="UniProtKB-KW"/>
</dbReference>
<feature type="domain" description="AlgX/AlgJ SGNH hydrolase-like" evidence="7">
    <location>
        <begin position="94"/>
        <end position="253"/>
    </location>
</feature>
<dbReference type="RefSeq" id="WP_024030845.1">
    <property type="nucleotide sequence ID" value="NZ_ALAN01000155.1"/>
</dbReference>
<evidence type="ECO:0000256" key="2">
    <source>
        <dbReference type="ARBA" id="ARBA00005182"/>
    </source>
</evidence>
<evidence type="ECO:0000313" key="8">
    <source>
        <dbReference type="EMBL" id="ETI66272.1"/>
    </source>
</evidence>
<dbReference type="GO" id="GO:0016740">
    <property type="term" value="F:transferase activity"/>
    <property type="evidence" value="ECO:0007669"/>
    <property type="project" value="UniProtKB-KW"/>
</dbReference>
<dbReference type="EMBL" id="ALAN01000155">
    <property type="protein sequence ID" value="ETI66272.1"/>
    <property type="molecule type" value="Genomic_DNA"/>
</dbReference>
<comment type="subcellular location">
    <subcellularLocation>
        <location evidence="1">Periplasm</location>
    </subcellularLocation>
</comment>
<keyword evidence="4" id="KW-0732">Signal</keyword>
<evidence type="ECO:0000313" key="9">
    <source>
        <dbReference type="Proteomes" id="UP000018877"/>
    </source>
</evidence>
<reference evidence="8 9" key="1">
    <citation type="journal article" date="2014" name="Environ. Microbiol.">
        <title>The nitrate-ammonifying and nosZ-carrying bacterium Bacillus vireti is a potent source and sink for nitric and nitrous oxide under high nitrate conditions.</title>
        <authorList>
            <person name="Mania D."/>
            <person name="Heylen K."/>
            <person name="van Spanning R.J."/>
            <person name="Frostegard A."/>
        </authorList>
    </citation>
    <scope>NUCLEOTIDE SEQUENCE [LARGE SCALE GENOMIC DNA]</scope>
    <source>
        <strain evidence="8 9">LMG 21834</strain>
    </source>
</reference>
<dbReference type="GO" id="GO:0042597">
    <property type="term" value="C:periplasmic space"/>
    <property type="evidence" value="ECO:0007669"/>
    <property type="project" value="UniProtKB-SubCell"/>
</dbReference>
<evidence type="ECO:0000256" key="6">
    <source>
        <dbReference type="ARBA" id="ARBA00022841"/>
    </source>
</evidence>
<dbReference type="Proteomes" id="UP000018877">
    <property type="component" value="Unassembled WGS sequence"/>
</dbReference>
<evidence type="ECO:0000256" key="3">
    <source>
        <dbReference type="ARBA" id="ARBA00022679"/>
    </source>
</evidence>
<dbReference type="Pfam" id="PF16822">
    <property type="entry name" value="ALGX"/>
    <property type="match status" value="1"/>
</dbReference>
<dbReference type="InterPro" id="IPR031811">
    <property type="entry name" value="ALGX/ALGJ_SGNH-like"/>
</dbReference>
<proteinExistence type="predicted"/>
<comment type="caution">
    <text evidence="8">The sequence shown here is derived from an EMBL/GenBank/DDBJ whole genome shotgun (WGS) entry which is preliminary data.</text>
</comment>
<evidence type="ECO:0000256" key="1">
    <source>
        <dbReference type="ARBA" id="ARBA00004418"/>
    </source>
</evidence>
<sequence length="401" mass="46830">MKISHYALVISFLVVIFGFGIVSKLQTDRPSSVFENRTLSQEPVKDLSLIRSGEFFKQYETYFSDQFLLRDKWVGLYTKLQILSPKTFVNGYYIGKNGWIYNQPAIYTPEDDLKKSAEALNELGKTLSESGTKLYYFPVPSKTNMTQRDLPKYLPEGVGEKNKQYLLSHLDRTVVNYEDFRPEYEKDGYETVKSYYYKTDHHWNEKGGFLAYKLITKRIHKDYEAVSSDVKKSDYEHKCYNGYPFSGSFNRMVFNQVSLYADTVCQYIPKTYSFKDYDVYRGAVSAENKVPYSNIYAEELVNKTGTFKYGSAFTWDLGEFNIINKKSQNKLNVLILKDSYSNAAVFPLAHHFYKTSVFDMRFNREITASDYIKNNKFDMVIIFYNDGNIMGSMYEFDKLPQ</sequence>
<evidence type="ECO:0000256" key="4">
    <source>
        <dbReference type="ARBA" id="ARBA00022729"/>
    </source>
</evidence>
<name>A0AB94IGN4_9BACI</name>
<keyword evidence="3" id="KW-0808">Transferase</keyword>
<organism evidence="8 9">
    <name type="scientific">Neobacillus vireti LMG 21834</name>
    <dbReference type="NCBI Taxonomy" id="1131730"/>
    <lineage>
        <taxon>Bacteria</taxon>
        <taxon>Bacillati</taxon>
        <taxon>Bacillota</taxon>
        <taxon>Bacilli</taxon>
        <taxon>Bacillales</taxon>
        <taxon>Bacillaceae</taxon>
        <taxon>Neobacillus</taxon>
    </lineage>
</organism>
<accession>A0AB94IGN4</accession>
<keyword evidence="9" id="KW-1185">Reference proteome</keyword>
<evidence type="ECO:0000259" key="7">
    <source>
        <dbReference type="Pfam" id="PF16822"/>
    </source>
</evidence>
<gene>
    <name evidence="8" type="ORF">BAVI_23428</name>
</gene>
<keyword evidence="5" id="KW-0574">Periplasm</keyword>
<keyword evidence="6" id="KW-0016">Alginate biosynthesis</keyword>
<dbReference type="AlphaFoldDB" id="A0AB94IGN4"/>
<evidence type="ECO:0000256" key="5">
    <source>
        <dbReference type="ARBA" id="ARBA00022764"/>
    </source>
</evidence>
<comment type="pathway">
    <text evidence="2">Glycan biosynthesis; alginate biosynthesis.</text>
</comment>